<evidence type="ECO:0000256" key="1">
    <source>
        <dbReference type="SAM" id="MobiDB-lite"/>
    </source>
</evidence>
<feature type="region of interest" description="Disordered" evidence="1">
    <location>
        <begin position="200"/>
        <end position="224"/>
    </location>
</feature>
<proteinExistence type="predicted"/>
<accession>A0A7G6VYE4</accession>
<evidence type="ECO:0000256" key="2">
    <source>
        <dbReference type="SAM" id="SignalP"/>
    </source>
</evidence>
<dbReference type="RefSeq" id="WP_185885722.1">
    <property type="nucleotide sequence ID" value="NZ_CP060052.1"/>
</dbReference>
<reference evidence="3 4" key="1">
    <citation type="submission" date="2020-08" db="EMBL/GenBank/DDBJ databases">
        <authorList>
            <person name="Liu G."/>
            <person name="Sun C."/>
        </authorList>
    </citation>
    <scope>NUCLEOTIDE SEQUENCE [LARGE SCALE GENOMIC DNA]</scope>
    <source>
        <strain evidence="3 4">OT19</strain>
    </source>
</reference>
<dbReference type="EMBL" id="CP060052">
    <property type="protein sequence ID" value="QNE06759.1"/>
    <property type="molecule type" value="Genomic_DNA"/>
</dbReference>
<name>A0A7G6VYE4_9SPHN</name>
<organism evidence="3 4">
    <name type="scientific">Croceicoccus marinus</name>
    <dbReference type="NCBI Taxonomy" id="450378"/>
    <lineage>
        <taxon>Bacteria</taxon>
        <taxon>Pseudomonadati</taxon>
        <taxon>Pseudomonadota</taxon>
        <taxon>Alphaproteobacteria</taxon>
        <taxon>Sphingomonadales</taxon>
        <taxon>Erythrobacteraceae</taxon>
        <taxon>Croceicoccus</taxon>
    </lineage>
</organism>
<dbReference type="InterPro" id="IPR019027">
    <property type="entry name" value="Pilus_biogenesis_CpaD-related"/>
</dbReference>
<dbReference type="Proteomes" id="UP000515297">
    <property type="component" value="Chromosome"/>
</dbReference>
<evidence type="ECO:0000313" key="3">
    <source>
        <dbReference type="EMBL" id="QNE06759.1"/>
    </source>
</evidence>
<evidence type="ECO:0000313" key="4">
    <source>
        <dbReference type="Proteomes" id="UP000515297"/>
    </source>
</evidence>
<dbReference type="Pfam" id="PF09476">
    <property type="entry name" value="Pilus_CpaD"/>
    <property type="match status" value="1"/>
</dbReference>
<dbReference type="AlphaFoldDB" id="A0A7G6VYE4"/>
<protein>
    <submittedName>
        <fullName evidence="3">Pilus assembly protein CpaD</fullName>
    </submittedName>
</protein>
<dbReference type="PROSITE" id="PS51257">
    <property type="entry name" value="PROKAR_LIPOPROTEIN"/>
    <property type="match status" value="1"/>
</dbReference>
<sequence length="224" mass="22720">MIKTITARKAASAALLLGAAAGLAGCVGGVSSNRTLYSEHQPVVSRTNYVFDVMTSASGVPIGEQSRLAGWWEAMDISYGDKVSVDTANIGPAARADLMALADRQGIILAESPPVTEGQAGPGVARVVVTRSTAAVENCPMWTDKTDFNPNNATSDGFGCAVNANLAAMVANPEDLLTGQKGTGETVVMSSTKAIDSYRQQAPTGEGGLPTISTQQGGGGGGGS</sequence>
<gene>
    <name evidence="3" type="ORF">H4O24_13415</name>
</gene>
<feature type="signal peptide" evidence="2">
    <location>
        <begin position="1"/>
        <end position="24"/>
    </location>
</feature>
<feature type="chain" id="PRO_5029019349" evidence="2">
    <location>
        <begin position="25"/>
        <end position="224"/>
    </location>
</feature>
<keyword evidence="2" id="KW-0732">Signal</keyword>